<dbReference type="Proteomes" id="UP000267029">
    <property type="component" value="Unassembled WGS sequence"/>
</dbReference>
<dbReference type="PROSITE" id="PS50195">
    <property type="entry name" value="PX"/>
    <property type="match status" value="1"/>
</dbReference>
<dbReference type="PANTHER" id="PTHR22775:SF44">
    <property type="entry name" value="SORTING NEXIN-14"/>
    <property type="match status" value="1"/>
</dbReference>
<name>A0A3P6GZN0_MESCO</name>
<gene>
    <name evidence="3" type="ORF">MCOS_LOCUS6735</name>
</gene>
<dbReference type="STRING" id="53468.A0A3P6GZN0"/>
<dbReference type="OrthoDB" id="5957963at2759"/>
<evidence type="ECO:0008006" key="5">
    <source>
        <dbReference type="Google" id="ProtNLM"/>
    </source>
</evidence>
<dbReference type="Gene3D" id="3.30.1520.10">
    <property type="entry name" value="Phox-like domain"/>
    <property type="match status" value="1"/>
</dbReference>
<dbReference type="PANTHER" id="PTHR22775">
    <property type="entry name" value="SORTING NEXIN"/>
    <property type="match status" value="1"/>
</dbReference>
<dbReference type="PROSITE" id="PS51207">
    <property type="entry name" value="PXA"/>
    <property type="match status" value="1"/>
</dbReference>
<organism evidence="3 4">
    <name type="scientific">Mesocestoides corti</name>
    <name type="common">Flatworm</name>
    <dbReference type="NCBI Taxonomy" id="53468"/>
    <lineage>
        <taxon>Eukaryota</taxon>
        <taxon>Metazoa</taxon>
        <taxon>Spiralia</taxon>
        <taxon>Lophotrochozoa</taxon>
        <taxon>Platyhelminthes</taxon>
        <taxon>Cestoda</taxon>
        <taxon>Eucestoda</taxon>
        <taxon>Cyclophyllidea</taxon>
        <taxon>Mesocestoididae</taxon>
        <taxon>Mesocestoides</taxon>
    </lineage>
</organism>
<feature type="domain" description="PXA" evidence="2">
    <location>
        <begin position="1"/>
        <end position="209"/>
    </location>
</feature>
<dbReference type="InterPro" id="IPR001683">
    <property type="entry name" value="PX_dom"/>
</dbReference>
<dbReference type="AlphaFoldDB" id="A0A3P6GZN0"/>
<dbReference type="EMBL" id="UXSR01005288">
    <property type="protein sequence ID" value="VDD80732.1"/>
    <property type="molecule type" value="Genomic_DNA"/>
</dbReference>
<dbReference type="InterPro" id="IPR003114">
    <property type="entry name" value="Phox_assoc"/>
</dbReference>
<accession>A0A3P6GZN0</accession>
<dbReference type="InterPro" id="IPR036871">
    <property type="entry name" value="PX_dom_sf"/>
</dbReference>
<reference evidence="3 4" key="1">
    <citation type="submission" date="2018-10" db="EMBL/GenBank/DDBJ databases">
        <authorList>
            <consortium name="Pathogen Informatics"/>
        </authorList>
    </citation>
    <scope>NUCLEOTIDE SEQUENCE [LARGE SCALE GENOMIC DNA]</scope>
</reference>
<proteinExistence type="predicted"/>
<evidence type="ECO:0000313" key="3">
    <source>
        <dbReference type="EMBL" id="VDD80732.1"/>
    </source>
</evidence>
<dbReference type="SUPFAM" id="SSF64268">
    <property type="entry name" value="PX domain"/>
    <property type="match status" value="1"/>
</dbReference>
<evidence type="ECO:0000259" key="1">
    <source>
        <dbReference type="PROSITE" id="PS50195"/>
    </source>
</evidence>
<evidence type="ECO:0000259" key="2">
    <source>
        <dbReference type="PROSITE" id="PS51207"/>
    </source>
</evidence>
<dbReference type="SMART" id="SM00312">
    <property type="entry name" value="PX"/>
    <property type="match status" value="1"/>
</dbReference>
<sequence>MQHMCSVLLLRLKTVNLSELIEEKLLPCVVHHVEHLLALNNYFFEPSSLSSRDDATPFLPPADEVILQRLYSAAHLHPALQSRQSESLYLQGIVRCLLPHLLIPPGLKRRKKPTRRKSVPSDEVSRLNNLVDQAFSSAQFHHQLPKQMATRLNRPVQYDSGPNYTQVSQCARAFLTEVLANHVLLPALDSIANPDSLNTVFLYLIDPIADDTDYPPDAPMVPLLNAYIDDWIKSTEEMPATNRMEALLQQPKQLANFVQYMKSINCSTTMTILLLMFEVVNKIETESLSPELCDRLKLPLHQLLFLLHCGRVLAGDELDHQTMTGRDLLPRTCSECGCDIPPANAPQLPTLLGLPEEITAAIAEAISASAVDPLSVARLVHTPEWTISYKTICRTMETLYLPAYLESPEFLGKAGSGLVSPSPSRSFFPTDEALLKSDAENAVGTNESVISRRFYKSPGHSNSFNNLNELNHRGVASTNPKAKDDMVTTTKNSSRLKFRRRVSVAPPTSESSAVELEDLDFSKWRVSIPFYAPTKASSRGNLMMNTLKPTLLNPSPSEQPDFSLFSFSSSCQGYFIIISEREVRDKKIISRVHRKFSEFYVLEQRLVEFHGSHISCRLRPRRPLGAHSHQFLENMKSYFERFLRYLLGQPFLRTSELMYTFLTASNVEFTSSNLPDIRLGRIVKSVPILLAKEKGQYTDEFLTVFRSSCFAQPVIAPSSQSALSTNGSSNDRVVRTPNSILDRRLRSKLYWNNAGISILQKHLQTSKYCAMEGSYVTCFYDLFGYLVDNFRKPTPKKASVEGSAPFTDPPPTPPPSDWIGTLSALNWLRHTASVCWTALKAYWYDMIDALRRNGWLPRSVRQDVSRSVTSSAVVDESPTGASLPSLLRRAIINVGLALRPTWFHALADLHLRSQVDQFLHLLVRNDYLAPMLLLLRDSIFFPAPPRSDREKAARREKVYAGLRKLTSRFHLQWFSEDDTFQRRLGRAVEVFQHGKWNKQLTYVLLDHILVALFPDVFTSPAKTNDDDDGDPPE</sequence>
<dbReference type="Pfam" id="PF00787">
    <property type="entry name" value="PX"/>
    <property type="match status" value="1"/>
</dbReference>
<protein>
    <recommendedName>
        <fullName evidence="5">PX domain-containing protein</fullName>
    </recommendedName>
</protein>
<evidence type="ECO:0000313" key="4">
    <source>
        <dbReference type="Proteomes" id="UP000267029"/>
    </source>
</evidence>
<dbReference type="GO" id="GO:0035091">
    <property type="term" value="F:phosphatidylinositol binding"/>
    <property type="evidence" value="ECO:0007669"/>
    <property type="project" value="InterPro"/>
</dbReference>
<feature type="domain" description="PX" evidence="1">
    <location>
        <begin position="552"/>
        <end position="669"/>
    </location>
</feature>
<keyword evidence="4" id="KW-1185">Reference proteome</keyword>